<proteinExistence type="predicted"/>
<name>A0ACB9NZF9_9MYRT</name>
<sequence>MKRPYAGIRDGMHSGSPIHKKVRNADSSVFIPAVDQYVSLAELNRILADDTMPNRNMTKRNIAACKRVDFDWFTQHELCFAEMFERLTWRSFCEYDGISSISKVKEFYANITFHKEDSLIKFIKVLVDEKTFVFSVFDVCRLFESDLVNNLRVISEGKLKAYQTINDGEVVAVSGYLQNTGLSFSNRMFHKAVMSCLAPRIGSIDTVMPRDWNLMVHLKRGIPVNLGSVIFGHMASCVQDENRALPFAHVITALLQFYGEQIVPVNQMDTWSTQVIGANSVASMGYQYVDGVFVKKPTKRQIAASVRGKSTADLGKQRYAERERAASSSKDESLSSSKLQKVFYEELSYTRRSILERLDGFAERLTRLENMVQTLLDNAED</sequence>
<evidence type="ECO:0000313" key="1">
    <source>
        <dbReference type="EMBL" id="KAI4342104.1"/>
    </source>
</evidence>
<protein>
    <submittedName>
        <fullName evidence="1">Uncharacterized protein</fullName>
    </submittedName>
</protein>
<comment type="caution">
    <text evidence="1">The sequence shown here is derived from an EMBL/GenBank/DDBJ whole genome shotgun (WGS) entry which is preliminary data.</text>
</comment>
<reference evidence="2" key="1">
    <citation type="journal article" date="2023" name="Front. Plant Sci.">
        <title>Chromosomal-level genome assembly of Melastoma candidum provides insights into trichome evolution.</title>
        <authorList>
            <person name="Zhong Y."/>
            <person name="Wu W."/>
            <person name="Sun C."/>
            <person name="Zou P."/>
            <person name="Liu Y."/>
            <person name="Dai S."/>
            <person name="Zhou R."/>
        </authorList>
    </citation>
    <scope>NUCLEOTIDE SEQUENCE [LARGE SCALE GENOMIC DNA]</scope>
</reference>
<accession>A0ACB9NZF9</accession>
<dbReference type="Proteomes" id="UP001057402">
    <property type="component" value="Chromosome 7"/>
</dbReference>
<dbReference type="EMBL" id="CM042886">
    <property type="protein sequence ID" value="KAI4342104.1"/>
    <property type="molecule type" value="Genomic_DNA"/>
</dbReference>
<organism evidence="1 2">
    <name type="scientific">Melastoma candidum</name>
    <dbReference type="NCBI Taxonomy" id="119954"/>
    <lineage>
        <taxon>Eukaryota</taxon>
        <taxon>Viridiplantae</taxon>
        <taxon>Streptophyta</taxon>
        <taxon>Embryophyta</taxon>
        <taxon>Tracheophyta</taxon>
        <taxon>Spermatophyta</taxon>
        <taxon>Magnoliopsida</taxon>
        <taxon>eudicotyledons</taxon>
        <taxon>Gunneridae</taxon>
        <taxon>Pentapetalae</taxon>
        <taxon>rosids</taxon>
        <taxon>malvids</taxon>
        <taxon>Myrtales</taxon>
        <taxon>Melastomataceae</taxon>
        <taxon>Melastomatoideae</taxon>
        <taxon>Melastomateae</taxon>
        <taxon>Melastoma</taxon>
    </lineage>
</organism>
<evidence type="ECO:0000313" key="2">
    <source>
        <dbReference type="Proteomes" id="UP001057402"/>
    </source>
</evidence>
<gene>
    <name evidence="1" type="ORF">MLD38_026761</name>
</gene>
<keyword evidence="2" id="KW-1185">Reference proteome</keyword>